<reference evidence="1" key="1">
    <citation type="journal article" date="2021" name="New Phytol.">
        <title>Evolutionary innovations through gain and loss of genes in the ectomycorrhizal Boletales.</title>
        <authorList>
            <person name="Wu G."/>
            <person name="Miyauchi S."/>
            <person name="Morin E."/>
            <person name="Kuo A."/>
            <person name="Drula E."/>
            <person name="Varga T."/>
            <person name="Kohler A."/>
            <person name="Feng B."/>
            <person name="Cao Y."/>
            <person name="Lipzen A."/>
            <person name="Daum C."/>
            <person name="Hundley H."/>
            <person name="Pangilinan J."/>
            <person name="Johnson J."/>
            <person name="Barry K."/>
            <person name="LaButti K."/>
            <person name="Ng V."/>
            <person name="Ahrendt S."/>
            <person name="Min B."/>
            <person name="Choi I.G."/>
            <person name="Park H."/>
            <person name="Plett J.M."/>
            <person name="Magnuson J."/>
            <person name="Spatafora J.W."/>
            <person name="Nagy L.G."/>
            <person name="Henrissat B."/>
            <person name="Grigoriev I.V."/>
            <person name="Yang Z.L."/>
            <person name="Xu J."/>
            <person name="Martin F.M."/>
        </authorList>
    </citation>
    <scope>NUCLEOTIDE SEQUENCE</scope>
    <source>
        <strain evidence="1">ATCC 28755</strain>
    </source>
</reference>
<organism evidence="1 2">
    <name type="scientific">Hygrophoropsis aurantiaca</name>
    <dbReference type="NCBI Taxonomy" id="72124"/>
    <lineage>
        <taxon>Eukaryota</taxon>
        <taxon>Fungi</taxon>
        <taxon>Dikarya</taxon>
        <taxon>Basidiomycota</taxon>
        <taxon>Agaricomycotina</taxon>
        <taxon>Agaricomycetes</taxon>
        <taxon>Agaricomycetidae</taxon>
        <taxon>Boletales</taxon>
        <taxon>Coniophorineae</taxon>
        <taxon>Hygrophoropsidaceae</taxon>
        <taxon>Hygrophoropsis</taxon>
    </lineage>
</organism>
<name>A0ACB8A410_9AGAM</name>
<accession>A0ACB8A410</accession>
<evidence type="ECO:0000313" key="2">
    <source>
        <dbReference type="Proteomes" id="UP000790377"/>
    </source>
</evidence>
<sequence>MTPLPSSDLNDPVTFPTFYNLPHEDELEGDYHSLFGMYSSPYRHWCFLGTIVDKLAFMRLRLDVKDKKGNTIPVAFYTDDRGDAFARSCLPGHTLAVLYAQQHNFFDGTVGLRIEDNDMVKISPYSMEEILDASRFVFRQGKGDKCDCCTKKSKAADGALKKCSRCKQASYCGKECQERDWRESHKSTCKILKQLEWFLEKDWEKFNGGQYFHF</sequence>
<dbReference type="EMBL" id="MU267871">
    <property type="protein sequence ID" value="KAH7907789.1"/>
    <property type="molecule type" value="Genomic_DNA"/>
</dbReference>
<keyword evidence="2" id="KW-1185">Reference proteome</keyword>
<comment type="caution">
    <text evidence="1">The sequence shown here is derived from an EMBL/GenBank/DDBJ whole genome shotgun (WGS) entry which is preliminary data.</text>
</comment>
<protein>
    <submittedName>
        <fullName evidence="1">Uncharacterized protein</fullName>
    </submittedName>
</protein>
<evidence type="ECO:0000313" key="1">
    <source>
        <dbReference type="EMBL" id="KAH7907789.1"/>
    </source>
</evidence>
<gene>
    <name evidence="1" type="ORF">BJ138DRAFT_1116390</name>
</gene>
<dbReference type="Proteomes" id="UP000790377">
    <property type="component" value="Unassembled WGS sequence"/>
</dbReference>
<proteinExistence type="predicted"/>